<dbReference type="OrthoDB" id="259708at2759"/>
<proteinExistence type="predicted"/>
<dbReference type="Gene3D" id="1.10.287.110">
    <property type="entry name" value="DnaJ domain"/>
    <property type="match status" value="1"/>
</dbReference>
<dbReference type="CDD" id="cd03112">
    <property type="entry name" value="CobW-like"/>
    <property type="match status" value="1"/>
</dbReference>
<comment type="caution">
    <text evidence="3">The sequence shown here is derived from an EMBL/GenBank/DDBJ whole genome shotgun (WGS) entry which is preliminary data.</text>
</comment>
<dbReference type="SUPFAM" id="SSF52540">
    <property type="entry name" value="P-loop containing nucleoside triphosphate hydrolases"/>
    <property type="match status" value="1"/>
</dbReference>
<dbReference type="InterPro" id="IPR003495">
    <property type="entry name" value="CobW/HypB/UreG_nucleotide-bd"/>
</dbReference>
<dbReference type="InterPro" id="IPR051316">
    <property type="entry name" value="Zinc-reg_GTPase_activator"/>
</dbReference>
<dbReference type="PROSITE" id="PS50076">
    <property type="entry name" value="DNAJ_2"/>
    <property type="match status" value="1"/>
</dbReference>
<dbReference type="InterPro" id="IPR001623">
    <property type="entry name" value="DnaJ_domain"/>
</dbReference>
<organism evidence="3 4">
    <name type="scientific">Cyclocybe aegerita</name>
    <name type="common">Black poplar mushroom</name>
    <name type="synonym">Agrocybe aegerita</name>
    <dbReference type="NCBI Taxonomy" id="1973307"/>
    <lineage>
        <taxon>Eukaryota</taxon>
        <taxon>Fungi</taxon>
        <taxon>Dikarya</taxon>
        <taxon>Basidiomycota</taxon>
        <taxon>Agaricomycotina</taxon>
        <taxon>Agaricomycetes</taxon>
        <taxon>Agaricomycetidae</taxon>
        <taxon>Agaricales</taxon>
        <taxon>Agaricineae</taxon>
        <taxon>Bolbitiaceae</taxon>
        <taxon>Cyclocybe</taxon>
    </lineage>
</organism>
<dbReference type="GO" id="GO:0005737">
    <property type="term" value="C:cytoplasm"/>
    <property type="evidence" value="ECO:0007669"/>
    <property type="project" value="TreeGrafter"/>
</dbReference>
<dbReference type="PRINTS" id="PR00625">
    <property type="entry name" value="JDOMAIN"/>
</dbReference>
<dbReference type="AlphaFoldDB" id="A0A8S0X2Z3"/>
<dbReference type="InterPro" id="IPR036869">
    <property type="entry name" value="J_dom_sf"/>
</dbReference>
<reference evidence="3 4" key="1">
    <citation type="submission" date="2020-01" db="EMBL/GenBank/DDBJ databases">
        <authorList>
            <person name="Gupta K D."/>
        </authorList>
    </citation>
    <scope>NUCLEOTIDE SEQUENCE [LARGE SCALE GENOMIC DNA]</scope>
</reference>
<dbReference type="InterPro" id="IPR027417">
    <property type="entry name" value="P-loop_NTPase"/>
</dbReference>
<keyword evidence="4" id="KW-1185">Reference proteome</keyword>
<evidence type="ECO:0000313" key="4">
    <source>
        <dbReference type="Proteomes" id="UP000467700"/>
    </source>
</evidence>
<dbReference type="Gene3D" id="3.40.50.300">
    <property type="entry name" value="P-loop containing nucleotide triphosphate hydrolases"/>
    <property type="match status" value="1"/>
</dbReference>
<gene>
    <name evidence="3" type="ORF">AAE3_LOCUS7724</name>
</gene>
<dbReference type="PANTHER" id="PTHR13748">
    <property type="entry name" value="COBW-RELATED"/>
    <property type="match status" value="1"/>
</dbReference>
<evidence type="ECO:0000259" key="2">
    <source>
        <dbReference type="PROSITE" id="PS50076"/>
    </source>
</evidence>
<dbReference type="Pfam" id="PF00226">
    <property type="entry name" value="DnaJ"/>
    <property type="match status" value="1"/>
</dbReference>
<protein>
    <recommendedName>
        <fullName evidence="2">J domain-containing protein</fullName>
    </recommendedName>
</protein>
<dbReference type="SMART" id="SM00271">
    <property type="entry name" value="DnaJ"/>
    <property type="match status" value="1"/>
</dbReference>
<dbReference type="EMBL" id="CACVBS010000049">
    <property type="protein sequence ID" value="CAA7265562.1"/>
    <property type="molecule type" value="Genomic_DNA"/>
</dbReference>
<dbReference type="PANTHER" id="PTHR13748:SF62">
    <property type="entry name" value="COBW DOMAIN-CONTAINING PROTEIN"/>
    <property type="match status" value="1"/>
</dbReference>
<evidence type="ECO:0000313" key="3">
    <source>
        <dbReference type="EMBL" id="CAA7265562.1"/>
    </source>
</evidence>
<name>A0A8S0X2Z3_CYCAE</name>
<feature type="domain" description="J" evidence="2">
    <location>
        <begin position="412"/>
        <end position="479"/>
    </location>
</feature>
<dbReference type="Pfam" id="PF02492">
    <property type="entry name" value="cobW"/>
    <property type="match status" value="1"/>
</dbReference>
<evidence type="ECO:0000256" key="1">
    <source>
        <dbReference type="SAM" id="MobiDB-lite"/>
    </source>
</evidence>
<dbReference type="Proteomes" id="UP000467700">
    <property type="component" value="Unassembled WGS sequence"/>
</dbReference>
<accession>A0A8S0X2Z3</accession>
<dbReference type="CDD" id="cd06257">
    <property type="entry name" value="DnaJ"/>
    <property type="match status" value="1"/>
</dbReference>
<dbReference type="SUPFAM" id="SSF46565">
    <property type="entry name" value="Chaperone J-domain"/>
    <property type="match status" value="1"/>
</dbReference>
<feature type="region of interest" description="Disordered" evidence="1">
    <location>
        <begin position="375"/>
        <end position="400"/>
    </location>
</feature>
<sequence length="651" mass="72759">MAPIPITVFTGFLGAGKTTVILSLLPKLPKDYKVVLLKNEFGDVEVDSKLAQNSSLAAVSEILNGCMCCVLVGQMQTALLEIRDNYHPDRIIIECSGSAFPATLAFQIRQLERDTGGDFVLDSIVTVIDAENFVGYEDTSPTAKMQASYTDIILINKWEHISERALDIVMDHLYTLNDETPKIKCQEKSGIDPELVFGGQSKLFLAADNSSELGAVHDEVETMTIYRDGALEHKHVHAHENAREGGRVETRVIGKDTVIEALHLLPRESIWRLKGFVRLDDGTWYIVNWAFGRYEFTIYGGGDIDGSVRLTIMGSRGSVGGTARRVARVLGSSVLTMFSYALSTASTYFHLPIDEEEDEDIENYERKYLTWVAEPSGSSTKRNPSESSSRPSNHDTEEKGDAVVDMVLATDDLYQILGVSKDATLDKMTLRRAYLSRSKACHPDKFPDNPDATHAFQKVAVAYDVLSKPSLKRLYDNRTPSTNFDVFSTRPMGHAEETFRGVVLGVFNDFLDGDLEVIRTLLTAINDINPSIRLGDDGINSVLVTLQAIRERALTCRTCIYALHSELTRLLEVQHAFRQLSYFDIMGRSRLTIQLTRITLSLPIALEKALQEQRAYEYGPDGEPKPIFPRQVTFLIRGIDVALERMERILK</sequence>